<keyword evidence="2" id="KW-1185">Reference proteome</keyword>
<dbReference type="AlphaFoldDB" id="A0A9D3WQH1"/>
<evidence type="ECO:0000313" key="1">
    <source>
        <dbReference type="EMBL" id="KAH1166129.1"/>
    </source>
</evidence>
<accession>A0A9D3WQH1</accession>
<dbReference type="EMBL" id="JAHDVG010000487">
    <property type="protein sequence ID" value="KAH1166129.1"/>
    <property type="molecule type" value="Genomic_DNA"/>
</dbReference>
<comment type="caution">
    <text evidence="1">The sequence shown here is derived from an EMBL/GenBank/DDBJ whole genome shotgun (WGS) entry which is preliminary data.</text>
</comment>
<name>A0A9D3WQH1_9SAUR</name>
<reference evidence="1" key="1">
    <citation type="submission" date="2021-09" db="EMBL/GenBank/DDBJ databases">
        <title>The genome of Mauremys mutica provides insights into the evolution of semi-aquatic lifestyle.</title>
        <authorList>
            <person name="Gong S."/>
            <person name="Gao Y."/>
        </authorList>
    </citation>
    <scope>NUCLEOTIDE SEQUENCE</scope>
    <source>
        <strain evidence="1">MM-2020</strain>
        <tissue evidence="1">Muscle</tissue>
    </source>
</reference>
<protein>
    <submittedName>
        <fullName evidence="1">Uncharacterized protein</fullName>
    </submittedName>
</protein>
<sequence>MQIIWGQKSFIKKVLRYRSDLLLEILQWNIHVQKSAFLILLSKDIVVIISCDCRTTFCLSKRIICSKMNFKLRCFFRKVYICYPRAHLRQRVFIVSSFLFTNKIKKQS</sequence>
<dbReference type="Proteomes" id="UP000827986">
    <property type="component" value="Unassembled WGS sequence"/>
</dbReference>
<gene>
    <name evidence="1" type="ORF">KIL84_015301</name>
</gene>
<organism evidence="1 2">
    <name type="scientific">Mauremys mutica</name>
    <name type="common">yellowpond turtle</name>
    <dbReference type="NCBI Taxonomy" id="74926"/>
    <lineage>
        <taxon>Eukaryota</taxon>
        <taxon>Metazoa</taxon>
        <taxon>Chordata</taxon>
        <taxon>Craniata</taxon>
        <taxon>Vertebrata</taxon>
        <taxon>Euteleostomi</taxon>
        <taxon>Archelosauria</taxon>
        <taxon>Testudinata</taxon>
        <taxon>Testudines</taxon>
        <taxon>Cryptodira</taxon>
        <taxon>Durocryptodira</taxon>
        <taxon>Testudinoidea</taxon>
        <taxon>Geoemydidae</taxon>
        <taxon>Geoemydinae</taxon>
        <taxon>Mauremys</taxon>
    </lineage>
</organism>
<evidence type="ECO:0000313" key="2">
    <source>
        <dbReference type="Proteomes" id="UP000827986"/>
    </source>
</evidence>
<proteinExistence type="predicted"/>